<comment type="caution">
    <text evidence="4">The sequence shown here is derived from an EMBL/GenBank/DDBJ whole genome shotgun (WGS) entry which is preliminary data.</text>
</comment>
<dbReference type="InterPro" id="IPR008983">
    <property type="entry name" value="Tumour_necrosis_fac-like_dom"/>
</dbReference>
<dbReference type="PRINTS" id="PR01705">
    <property type="entry name" value="TSP1REPEAT"/>
</dbReference>
<keyword evidence="5" id="KW-1185">Reference proteome</keyword>
<gene>
    <name evidence="4" type="ORF">DPMN_070032</name>
</gene>
<evidence type="ECO:0000313" key="5">
    <source>
        <dbReference type="Proteomes" id="UP000828390"/>
    </source>
</evidence>
<sequence length="482" mass="52618">MGKVQYGVSVPSLPVKVSMKTRMNTCYLIISGIVCTIGVSECLECFNCLNIEDPKACTNTVQCSNNESCFLQTVHSGNVVRYNMGCQNDQFCNSLAVDHNGIIGRSIQTRQQYSCHECCSSNRCNEHLCANRKPTSCIDDETLDCARLNSIFAVCADIHHAKTTCPKFCGLCQLVDGNWADWGHWSKCSATCNNGTQTRVRSCTNPAPANSGLSCSGPAVESNMCQSQLCPVNGNWSGWSTWSGCSVTCDVGLRKKTRTCTNPKPDPWGDYCVGESSEYTICLNEPCGVINDSWSSWGAWESCAVTCGVGLKFRHRTCRNLSPSTYSKTCAGEFKDFAVCVNTPCNVIAFNVHGFNLLANLVNAFPTVIFNEGNAYNASTGQFTAPVSGLYYFSVQICLQTSASAEFYMQTGNANMSGVVKLTATFQTSPGNGACTSQSSFVKLLMNERVWVLMARQYSTAFIWEEPTQAWNTFTGALIQEL</sequence>
<dbReference type="Pfam" id="PF00386">
    <property type="entry name" value="C1q"/>
    <property type="match status" value="1"/>
</dbReference>
<evidence type="ECO:0000256" key="2">
    <source>
        <dbReference type="ARBA" id="ARBA00023157"/>
    </source>
</evidence>
<accession>A0A9D3Z4C8</accession>
<evidence type="ECO:0000256" key="1">
    <source>
        <dbReference type="ARBA" id="ARBA00022737"/>
    </source>
</evidence>
<dbReference type="SUPFAM" id="SSF82895">
    <property type="entry name" value="TSP-1 type 1 repeat"/>
    <property type="match status" value="3"/>
</dbReference>
<dbReference type="FunFam" id="2.20.100.10:FF:000001">
    <property type="entry name" value="semaphorin-5A isoform X1"/>
    <property type="match status" value="2"/>
</dbReference>
<evidence type="ECO:0000313" key="4">
    <source>
        <dbReference type="EMBL" id="KAH3710546.1"/>
    </source>
</evidence>
<dbReference type="InterPro" id="IPR052065">
    <property type="entry name" value="Compl_asym_regulator"/>
</dbReference>
<name>A0A9D3Z4C8_DREPO</name>
<keyword evidence="2" id="KW-1015">Disulfide bond</keyword>
<dbReference type="PROSITE" id="PS50871">
    <property type="entry name" value="C1Q"/>
    <property type="match status" value="1"/>
</dbReference>
<reference evidence="4" key="1">
    <citation type="journal article" date="2019" name="bioRxiv">
        <title>The Genome of the Zebra Mussel, Dreissena polymorpha: A Resource for Invasive Species Research.</title>
        <authorList>
            <person name="McCartney M.A."/>
            <person name="Auch B."/>
            <person name="Kono T."/>
            <person name="Mallez S."/>
            <person name="Zhang Y."/>
            <person name="Obille A."/>
            <person name="Becker A."/>
            <person name="Abrahante J.E."/>
            <person name="Garbe J."/>
            <person name="Badalamenti J.P."/>
            <person name="Herman A."/>
            <person name="Mangelson H."/>
            <person name="Liachko I."/>
            <person name="Sullivan S."/>
            <person name="Sone E.D."/>
            <person name="Koren S."/>
            <person name="Silverstein K.A.T."/>
            <person name="Beckman K.B."/>
            <person name="Gohl D.M."/>
        </authorList>
    </citation>
    <scope>NUCLEOTIDE SEQUENCE</scope>
    <source>
        <strain evidence="4">Duluth1</strain>
        <tissue evidence="4">Whole animal</tissue>
    </source>
</reference>
<dbReference type="SMART" id="SM00209">
    <property type="entry name" value="TSP1"/>
    <property type="match status" value="3"/>
</dbReference>
<dbReference type="EMBL" id="JAIWYP010000014">
    <property type="protein sequence ID" value="KAH3710546.1"/>
    <property type="molecule type" value="Genomic_DNA"/>
</dbReference>
<reference evidence="4" key="2">
    <citation type="submission" date="2020-11" db="EMBL/GenBank/DDBJ databases">
        <authorList>
            <person name="McCartney M.A."/>
            <person name="Auch B."/>
            <person name="Kono T."/>
            <person name="Mallez S."/>
            <person name="Becker A."/>
            <person name="Gohl D.M."/>
            <person name="Silverstein K.A.T."/>
            <person name="Koren S."/>
            <person name="Bechman K.B."/>
            <person name="Herman A."/>
            <person name="Abrahante J.E."/>
            <person name="Garbe J."/>
        </authorList>
    </citation>
    <scope>NUCLEOTIDE SEQUENCE</scope>
    <source>
        <strain evidence="4">Duluth1</strain>
        <tissue evidence="4">Whole animal</tissue>
    </source>
</reference>
<dbReference type="Gene3D" id="2.20.100.10">
    <property type="entry name" value="Thrombospondin type-1 (TSP1) repeat"/>
    <property type="match status" value="3"/>
</dbReference>
<dbReference type="InterPro" id="IPR045860">
    <property type="entry name" value="Snake_toxin-like_sf"/>
</dbReference>
<dbReference type="InterPro" id="IPR036383">
    <property type="entry name" value="TSP1_rpt_sf"/>
</dbReference>
<dbReference type="SUPFAM" id="SSF49842">
    <property type="entry name" value="TNF-like"/>
    <property type="match status" value="1"/>
</dbReference>
<proteinExistence type="predicted"/>
<dbReference type="Pfam" id="PF00090">
    <property type="entry name" value="TSP_1"/>
    <property type="match status" value="3"/>
</dbReference>
<dbReference type="PANTHER" id="PTHR22906">
    <property type="entry name" value="PROPERDIN"/>
    <property type="match status" value="1"/>
</dbReference>
<dbReference type="PROSITE" id="PS50092">
    <property type="entry name" value="TSP1"/>
    <property type="match status" value="3"/>
</dbReference>
<feature type="domain" description="C1q" evidence="3">
    <location>
        <begin position="339"/>
        <end position="482"/>
    </location>
</feature>
<dbReference type="Proteomes" id="UP000828390">
    <property type="component" value="Unassembled WGS sequence"/>
</dbReference>
<dbReference type="Gene3D" id="2.60.120.40">
    <property type="match status" value="1"/>
</dbReference>
<dbReference type="SMART" id="SM00110">
    <property type="entry name" value="C1Q"/>
    <property type="match status" value="1"/>
</dbReference>
<keyword evidence="1" id="KW-0677">Repeat</keyword>
<dbReference type="InterPro" id="IPR000884">
    <property type="entry name" value="TSP1_rpt"/>
</dbReference>
<protein>
    <recommendedName>
        <fullName evidence="3">C1q domain-containing protein</fullName>
    </recommendedName>
</protein>
<dbReference type="FunFam" id="2.20.100.10:FF:000007">
    <property type="entry name" value="Thrombospondin 1"/>
    <property type="match status" value="1"/>
</dbReference>
<dbReference type="InterPro" id="IPR001073">
    <property type="entry name" value="C1q_dom"/>
</dbReference>
<organism evidence="4 5">
    <name type="scientific">Dreissena polymorpha</name>
    <name type="common">Zebra mussel</name>
    <name type="synonym">Mytilus polymorpha</name>
    <dbReference type="NCBI Taxonomy" id="45954"/>
    <lineage>
        <taxon>Eukaryota</taxon>
        <taxon>Metazoa</taxon>
        <taxon>Spiralia</taxon>
        <taxon>Lophotrochozoa</taxon>
        <taxon>Mollusca</taxon>
        <taxon>Bivalvia</taxon>
        <taxon>Autobranchia</taxon>
        <taxon>Heteroconchia</taxon>
        <taxon>Euheterodonta</taxon>
        <taxon>Imparidentia</taxon>
        <taxon>Neoheterodontei</taxon>
        <taxon>Myida</taxon>
        <taxon>Dreissenoidea</taxon>
        <taxon>Dreissenidae</taxon>
        <taxon>Dreissena</taxon>
    </lineage>
</organism>
<evidence type="ECO:0000259" key="3">
    <source>
        <dbReference type="PROSITE" id="PS50871"/>
    </source>
</evidence>
<dbReference type="AlphaFoldDB" id="A0A9D3Z4C8"/>
<dbReference type="SUPFAM" id="SSF57302">
    <property type="entry name" value="Snake toxin-like"/>
    <property type="match status" value="1"/>
</dbReference>